<feature type="compositionally biased region" description="Pro residues" evidence="1">
    <location>
        <begin position="321"/>
        <end position="339"/>
    </location>
</feature>
<feature type="region of interest" description="Disordered" evidence="1">
    <location>
        <begin position="555"/>
        <end position="636"/>
    </location>
</feature>
<dbReference type="Pfam" id="PF25000">
    <property type="entry name" value="DUF7779"/>
    <property type="match status" value="1"/>
</dbReference>
<gene>
    <name evidence="4" type="primary">fxsT</name>
    <name evidence="4" type="ORF">RNC47_25525</name>
</gene>
<dbReference type="Pfam" id="PF00931">
    <property type="entry name" value="NB-ARC"/>
    <property type="match status" value="1"/>
</dbReference>
<dbReference type="NCBIfam" id="NF041121">
    <property type="entry name" value="SAV_2336_NTERM"/>
    <property type="match status" value="1"/>
</dbReference>
<feature type="domain" description="NB-ARC" evidence="2">
    <location>
        <begin position="660"/>
        <end position="794"/>
    </location>
</feature>
<feature type="compositionally biased region" description="Basic and acidic residues" evidence="1">
    <location>
        <begin position="1"/>
        <end position="16"/>
    </location>
</feature>
<dbReference type="InterPro" id="IPR053137">
    <property type="entry name" value="NLR-like"/>
</dbReference>
<evidence type="ECO:0000259" key="2">
    <source>
        <dbReference type="Pfam" id="PF00931"/>
    </source>
</evidence>
<dbReference type="InterPro" id="IPR002182">
    <property type="entry name" value="NB-ARC"/>
</dbReference>
<dbReference type="NCBIfam" id="NF040586">
    <property type="entry name" value="FxSxx_TPR"/>
    <property type="match status" value="1"/>
</dbReference>
<feature type="domain" description="DUF7779" evidence="3">
    <location>
        <begin position="870"/>
        <end position="959"/>
    </location>
</feature>
<feature type="compositionally biased region" description="Basic and acidic residues" evidence="1">
    <location>
        <begin position="47"/>
        <end position="59"/>
    </location>
</feature>
<dbReference type="Gene3D" id="3.40.50.300">
    <property type="entry name" value="P-loop containing nucleotide triphosphate hydrolases"/>
    <property type="match status" value="1"/>
</dbReference>
<proteinExistence type="predicted"/>
<accession>A0ABU2LVR4</accession>
<name>A0ABU2LVR4_9ACTN</name>
<dbReference type="InterPro" id="IPR056681">
    <property type="entry name" value="DUF7779"/>
</dbReference>
<dbReference type="Gene3D" id="1.25.40.10">
    <property type="entry name" value="Tetratricopeptide repeat domain"/>
    <property type="match status" value="2"/>
</dbReference>
<feature type="region of interest" description="Disordered" evidence="1">
    <location>
        <begin position="1"/>
        <end position="26"/>
    </location>
</feature>
<reference evidence="5" key="1">
    <citation type="submission" date="2023-07" db="EMBL/GenBank/DDBJ databases">
        <title>30 novel species of actinomycetes from the DSMZ collection.</title>
        <authorList>
            <person name="Nouioui I."/>
        </authorList>
    </citation>
    <scope>NUCLEOTIDE SEQUENCE [LARGE SCALE GENOMIC DNA]</scope>
    <source>
        <strain evidence="5">DSM 44918</strain>
    </source>
</reference>
<feature type="region of interest" description="Disordered" evidence="1">
    <location>
        <begin position="38"/>
        <end position="106"/>
    </location>
</feature>
<dbReference type="EMBL" id="JAVREM010000045">
    <property type="protein sequence ID" value="MDT0321696.1"/>
    <property type="molecule type" value="Genomic_DNA"/>
</dbReference>
<feature type="region of interest" description="Disordered" evidence="1">
    <location>
        <begin position="313"/>
        <end position="339"/>
    </location>
</feature>
<evidence type="ECO:0000313" key="4">
    <source>
        <dbReference type="EMBL" id="MDT0321696.1"/>
    </source>
</evidence>
<evidence type="ECO:0000259" key="3">
    <source>
        <dbReference type="Pfam" id="PF25000"/>
    </source>
</evidence>
<dbReference type="Pfam" id="PF13374">
    <property type="entry name" value="TPR_10"/>
    <property type="match status" value="1"/>
</dbReference>
<dbReference type="SUPFAM" id="SSF48452">
    <property type="entry name" value="TPR-like"/>
    <property type="match status" value="2"/>
</dbReference>
<organism evidence="4 5">
    <name type="scientific">Streptomyces millisiae</name>
    <dbReference type="NCBI Taxonomy" id="3075542"/>
    <lineage>
        <taxon>Bacteria</taxon>
        <taxon>Bacillati</taxon>
        <taxon>Actinomycetota</taxon>
        <taxon>Actinomycetes</taxon>
        <taxon>Kitasatosporales</taxon>
        <taxon>Streptomycetaceae</taxon>
        <taxon>Streptomyces</taxon>
    </lineage>
</organism>
<dbReference type="Pfam" id="PF13424">
    <property type="entry name" value="TPR_12"/>
    <property type="match status" value="2"/>
</dbReference>
<dbReference type="InterPro" id="IPR011990">
    <property type="entry name" value="TPR-like_helical_dom_sf"/>
</dbReference>
<dbReference type="InterPro" id="IPR047738">
    <property type="entry name" value="SAV_2336-like_N"/>
</dbReference>
<sequence>MNGFPRERAPAPRDQARQATAGDPDWWEIADAAWLTATRLAAGAEPGDDRPARHQRETGQPRPAPADPAPSADAPSRPPHTPVPPPTGHTGDPAQPPPREPAPNTATATVAPVRATEDLGTPPRAPAAPPPAPVRLAKALHGLRRRVPSRSRAVLDEERTARHGITDDLWIPYLRPAGETALDLVVLADDGPTMRIWDDAVASLATEAERSGAFRDVRVVRLALPRDGEATLRWPGGRDGDPAELIHARGTRVHLVVTDGLGHGWASPTADALLERLTAGGPTALVHLLPTYLWHRTSLNPFRAELAAGGFAAPNGRVGHRPPPAGADPLRPPPTPPGDPVPVPVLSLKPEPFTAWAAVVAGESGVRRALPFVLAGTLAQGTPTPGLRAPRVTNQRTAAAAVARFASLASPTARRLASQLAAVPFEFDLIEELCRRAFPEARPVHIAEIMMGGLLDWTRTRHGGAPDFAPGIREALLATGSRTQLARTVSLFAELSGGRGRGASLKAALKDPEGAALPELTEENRAWLPIEIAVLKALSGPYARRAARVAGLTDGSTRRELLTPPGDNRANRGIQQAGPRDPHGGGVPTPSPDTPETSARKADQDMAPNTSATRYPRIGQPRIMGNVPPKNPNFTGRESLLTAVEQQLRGEVTAAVLPHALHGMGGVGKSQIAIEYVYRHSHEYNVIWWIPAEQDSLILGALADLARALNLDVGPQANTAVPAVREALRSGKPYDNWLLVFDNAEDIETVRGYFPTGGPGKIIVTSRNRDWERVANPLTVNVFEREESIALLQRRSRDLSVQEADELAEALGDLPLAIEQAGAWHAATGMPVSQYLALLNERRPGILELDPSPDYPVSVAAAWNISLDRLSQTNPAARQLLEVCACMAPEPIPQSMFRSTRNVEVSPELDPILRDPVLLARATRDLSKLSLIKLDHKNGTIQLHRLMQTVLLASLSADEAARRRTSAQVLLATAKPGSPRSTDQWPAYQALMPHVIASGAVHSADPWVRQLVDGVVRYLYNWGAHQASADLAREAWTAWQAQSGEEDLTVIQMSKWVAFVLRVLGHTDEAFALNSRALELCRTTDVPDEELLDSMSQMAGSLRYRGAFREALALDTEAYDRARDLFGPEDPATLATAHNLGVSLRLVGDFVAARELDEETARQWELLYGPAYLQTLQTVNGLAIDICEAGDFSAARALQEETYRIYRNVLGEDNAATIRAARNLAVCRRRDGLYAEASALGEETLERFISRYGSDYPDTLSAAMNTSVDRRLRGDLPAAHELGARVLARYREGMGDRHAYTLTAMVNHAATLRAEGDLNGADQLHAEAAGLFRETLGERHVSTLVCDLGQASNHYARFDFGRARALDEATLTALAEVSGPNHPLTHVCRANLSLDLRGLGLSEEADTVNAEAVKGLSEVLNPEHPWLLAARMHQRIECDLAPMPM</sequence>
<evidence type="ECO:0000313" key="5">
    <source>
        <dbReference type="Proteomes" id="UP001183420"/>
    </source>
</evidence>
<dbReference type="SUPFAM" id="SSF52540">
    <property type="entry name" value="P-loop containing nucleoside triphosphate hydrolases"/>
    <property type="match status" value="1"/>
</dbReference>
<dbReference type="InterPro" id="IPR027417">
    <property type="entry name" value="P-loop_NTPase"/>
</dbReference>
<feature type="compositionally biased region" description="Pro residues" evidence="1">
    <location>
        <begin position="76"/>
        <end position="87"/>
    </location>
</feature>
<protein>
    <submittedName>
        <fullName evidence="4">FxSxx-COOH system tetratricopeptide repeat protein</fullName>
    </submittedName>
</protein>
<keyword evidence="5" id="KW-1185">Reference proteome</keyword>
<evidence type="ECO:0000256" key="1">
    <source>
        <dbReference type="SAM" id="MobiDB-lite"/>
    </source>
</evidence>
<dbReference type="Proteomes" id="UP001183420">
    <property type="component" value="Unassembled WGS sequence"/>
</dbReference>
<dbReference type="PANTHER" id="PTHR46082">
    <property type="entry name" value="ATP/GTP-BINDING PROTEIN-RELATED"/>
    <property type="match status" value="1"/>
</dbReference>
<dbReference type="PANTHER" id="PTHR46082:SF6">
    <property type="entry name" value="AAA+ ATPASE DOMAIN-CONTAINING PROTEIN-RELATED"/>
    <property type="match status" value="1"/>
</dbReference>
<dbReference type="RefSeq" id="WP_311601931.1">
    <property type="nucleotide sequence ID" value="NZ_JAVREM010000045.1"/>
</dbReference>
<comment type="caution">
    <text evidence="4">The sequence shown here is derived from an EMBL/GenBank/DDBJ whole genome shotgun (WGS) entry which is preliminary data.</text>
</comment>